<sequence length="93" mass="10069">MNSQERALLAAARAERAASAKTRFTKLNTSHKNLQPTPSVSTENASNTEQMDGKRLPSVVANSSATKNANKLRRNETVSAQPSEFIADNILTL</sequence>
<evidence type="ECO:0000313" key="3">
    <source>
        <dbReference type="Proteomes" id="UP000054560"/>
    </source>
</evidence>
<feature type="non-terminal residue" evidence="2">
    <location>
        <position position="93"/>
    </location>
</feature>
<reference evidence="2 3" key="1">
    <citation type="submission" date="2011-02" db="EMBL/GenBank/DDBJ databases">
        <title>The Genome Sequence of Sphaeroforma arctica JP610.</title>
        <authorList>
            <consortium name="The Broad Institute Genome Sequencing Platform"/>
            <person name="Russ C."/>
            <person name="Cuomo C."/>
            <person name="Young S.K."/>
            <person name="Zeng Q."/>
            <person name="Gargeya S."/>
            <person name="Alvarado L."/>
            <person name="Berlin A."/>
            <person name="Chapman S.B."/>
            <person name="Chen Z."/>
            <person name="Freedman E."/>
            <person name="Gellesch M."/>
            <person name="Goldberg J."/>
            <person name="Griggs A."/>
            <person name="Gujja S."/>
            <person name="Heilman E."/>
            <person name="Heiman D."/>
            <person name="Howarth C."/>
            <person name="Mehta T."/>
            <person name="Neiman D."/>
            <person name="Pearson M."/>
            <person name="Roberts A."/>
            <person name="Saif S."/>
            <person name="Shea T."/>
            <person name="Shenoy N."/>
            <person name="Sisk P."/>
            <person name="Stolte C."/>
            <person name="Sykes S."/>
            <person name="White J."/>
            <person name="Yandava C."/>
            <person name="Burger G."/>
            <person name="Gray M.W."/>
            <person name="Holland P.W.H."/>
            <person name="King N."/>
            <person name="Lang F.B.F."/>
            <person name="Roger A.J."/>
            <person name="Ruiz-Trillo I."/>
            <person name="Haas B."/>
            <person name="Nusbaum C."/>
            <person name="Birren B."/>
        </authorList>
    </citation>
    <scope>NUCLEOTIDE SEQUENCE [LARGE SCALE GENOMIC DNA]</scope>
    <source>
        <strain evidence="2 3">JP610</strain>
    </source>
</reference>
<dbReference type="AlphaFoldDB" id="A0A0L0FP12"/>
<evidence type="ECO:0000256" key="1">
    <source>
        <dbReference type="SAM" id="MobiDB-lite"/>
    </source>
</evidence>
<gene>
    <name evidence="2" type="ORF">SARC_09041</name>
</gene>
<organism evidence="2 3">
    <name type="scientific">Sphaeroforma arctica JP610</name>
    <dbReference type="NCBI Taxonomy" id="667725"/>
    <lineage>
        <taxon>Eukaryota</taxon>
        <taxon>Ichthyosporea</taxon>
        <taxon>Ichthyophonida</taxon>
        <taxon>Sphaeroforma</taxon>
    </lineage>
</organism>
<protein>
    <submittedName>
        <fullName evidence="2">Uncharacterized protein</fullName>
    </submittedName>
</protein>
<dbReference type="EMBL" id="KQ242472">
    <property type="protein sequence ID" value="KNC78537.1"/>
    <property type="molecule type" value="Genomic_DNA"/>
</dbReference>
<feature type="compositionally biased region" description="Polar residues" evidence="1">
    <location>
        <begin position="25"/>
        <end position="50"/>
    </location>
</feature>
<accession>A0A0L0FP12</accession>
<dbReference type="GeneID" id="25909545"/>
<name>A0A0L0FP12_9EUKA</name>
<keyword evidence="3" id="KW-1185">Reference proteome</keyword>
<feature type="region of interest" description="Disordered" evidence="1">
    <location>
        <begin position="20"/>
        <end position="57"/>
    </location>
</feature>
<dbReference type="RefSeq" id="XP_014152439.1">
    <property type="nucleotide sequence ID" value="XM_014296964.1"/>
</dbReference>
<evidence type="ECO:0000313" key="2">
    <source>
        <dbReference type="EMBL" id="KNC78537.1"/>
    </source>
</evidence>
<proteinExistence type="predicted"/>
<dbReference type="Proteomes" id="UP000054560">
    <property type="component" value="Unassembled WGS sequence"/>
</dbReference>